<dbReference type="PANTHER" id="PTHR43280:SF10">
    <property type="entry name" value="REGULATORY PROTEIN POCR"/>
    <property type="match status" value="1"/>
</dbReference>
<dbReference type="SUPFAM" id="SSF46689">
    <property type="entry name" value="Homeodomain-like"/>
    <property type="match status" value="1"/>
</dbReference>
<dbReference type="Pfam" id="PF12833">
    <property type="entry name" value="HTH_18"/>
    <property type="match status" value="1"/>
</dbReference>
<sequence length="752" mass="86109">MFFKRNSIIFSWLISYMTILLVPILTGVFIYVKSNQTIVDEINRSNNLILLKMQKDMDTLLEDANHLSVEIALNPQVQELLTIREPLKSEQYFTLYKAFESLKVFKSSNRWNDYFVYIKATDTIITPDLSNSSESVFHSLYGAGGEEYGAWIRYMNGYFQGNFVKLGNDLVFIRSIPIGKYGTSQGNIVIFLDQAKFWVDNAEDYLHNGAAVIIDSNNQVLASTRSMASPLPVSYSDLGSKSGVLKVQDGDQELVISYISSGATDWKYMIMMPEHIYWDKLEWIKKVTMVSLLICLFVGGGLTYAFVRRNYSPVRGMLDMFKERKNGDRTGSKNFNEYYYMQHAIHSTLLENKEMGSRLWRQKSVMRSHFIEKLLKGRDNAIPLQQLMDLHEIAFISDEFAVMIINVEDYNVISPSLVRFAVMNVTEELARQTHQGFVMEMDDFIVCLVNFQDRQELAWKQELFEVAGRMLTFMERNYRVPVTIALSHLHTSIAGISKAYYEALEVLEYQSIYGVSGVMDYSDMVMPRAKGEYYYPLEKEQALMNCIKVGDYVTAEAIIDEIFKDNLEQRQLPLKLAKCLFVDLIGTMMKTINGLSGMYDNAFLEELNPLDRLLGSQTVSEMKNQLKLILRSICDSVGQKQVGKRANDVMQSIKDIVAAQYNNVNLSIASIAEQIGLHPAYVSKLYKDVTGASLLDDIGKYRIEQAKQIMKEQDMNMEAVALRVGYANVRTFRRIFTKYEGVTPGKYSEMIE</sequence>
<evidence type="ECO:0000259" key="5">
    <source>
        <dbReference type="PROSITE" id="PS01124"/>
    </source>
</evidence>
<dbReference type="Proteomes" id="UP000637643">
    <property type="component" value="Unassembled WGS sequence"/>
</dbReference>
<evidence type="ECO:0000256" key="2">
    <source>
        <dbReference type="ARBA" id="ARBA00023125"/>
    </source>
</evidence>
<evidence type="ECO:0000256" key="4">
    <source>
        <dbReference type="SAM" id="Phobius"/>
    </source>
</evidence>
<evidence type="ECO:0000313" key="6">
    <source>
        <dbReference type="EMBL" id="GGF80830.1"/>
    </source>
</evidence>
<dbReference type="GO" id="GO:0043565">
    <property type="term" value="F:sequence-specific DNA binding"/>
    <property type="evidence" value="ECO:0007669"/>
    <property type="project" value="InterPro"/>
</dbReference>
<dbReference type="PROSITE" id="PS01124">
    <property type="entry name" value="HTH_ARAC_FAMILY_2"/>
    <property type="match status" value="1"/>
</dbReference>
<evidence type="ECO:0000313" key="7">
    <source>
        <dbReference type="Proteomes" id="UP000637643"/>
    </source>
</evidence>
<keyword evidence="7" id="KW-1185">Reference proteome</keyword>
<keyword evidence="2" id="KW-0238">DNA-binding</keyword>
<dbReference type="PANTHER" id="PTHR43280">
    <property type="entry name" value="ARAC-FAMILY TRANSCRIPTIONAL REGULATOR"/>
    <property type="match status" value="1"/>
</dbReference>
<keyword evidence="4" id="KW-1133">Transmembrane helix</keyword>
<accession>A0A917FFS4</accession>
<dbReference type="SMART" id="SM00342">
    <property type="entry name" value="HTH_ARAC"/>
    <property type="match status" value="1"/>
</dbReference>
<reference evidence="6" key="2">
    <citation type="submission" date="2020-09" db="EMBL/GenBank/DDBJ databases">
        <authorList>
            <person name="Sun Q."/>
            <person name="Zhou Y."/>
        </authorList>
    </citation>
    <scope>NUCLEOTIDE SEQUENCE</scope>
    <source>
        <strain evidence="6">CGMCC 1.16134</strain>
    </source>
</reference>
<dbReference type="InterPro" id="IPR009057">
    <property type="entry name" value="Homeodomain-like_sf"/>
</dbReference>
<dbReference type="InterPro" id="IPR018062">
    <property type="entry name" value="HTH_AraC-typ_CS"/>
</dbReference>
<name>A0A917FFS4_9BACL</name>
<dbReference type="Gene3D" id="1.10.10.60">
    <property type="entry name" value="Homeodomain-like"/>
    <property type="match status" value="2"/>
</dbReference>
<keyword evidence="1" id="KW-0805">Transcription regulation</keyword>
<feature type="transmembrane region" description="Helical" evidence="4">
    <location>
        <begin position="287"/>
        <end position="307"/>
    </location>
</feature>
<dbReference type="AlphaFoldDB" id="A0A917FFS4"/>
<organism evidence="6 7">
    <name type="scientific">Paenibacillus albidus</name>
    <dbReference type="NCBI Taxonomy" id="2041023"/>
    <lineage>
        <taxon>Bacteria</taxon>
        <taxon>Bacillati</taxon>
        <taxon>Bacillota</taxon>
        <taxon>Bacilli</taxon>
        <taxon>Bacillales</taxon>
        <taxon>Paenibacillaceae</taxon>
        <taxon>Paenibacillus</taxon>
    </lineage>
</organism>
<dbReference type="GO" id="GO:0003700">
    <property type="term" value="F:DNA-binding transcription factor activity"/>
    <property type="evidence" value="ECO:0007669"/>
    <property type="project" value="InterPro"/>
</dbReference>
<dbReference type="PROSITE" id="PS00041">
    <property type="entry name" value="HTH_ARAC_FAMILY_1"/>
    <property type="match status" value="1"/>
</dbReference>
<feature type="domain" description="HTH araC/xylS-type" evidence="5">
    <location>
        <begin position="651"/>
        <end position="750"/>
    </location>
</feature>
<comment type="caution">
    <text evidence="6">The sequence shown here is derived from an EMBL/GenBank/DDBJ whole genome shotgun (WGS) entry which is preliminary data.</text>
</comment>
<keyword evidence="4" id="KW-0472">Membrane</keyword>
<keyword evidence="3" id="KW-0804">Transcription</keyword>
<dbReference type="InterPro" id="IPR041522">
    <property type="entry name" value="CdaR_GGDEF"/>
</dbReference>
<dbReference type="Pfam" id="PF17853">
    <property type="entry name" value="GGDEF_2"/>
    <property type="match status" value="1"/>
</dbReference>
<evidence type="ECO:0000256" key="3">
    <source>
        <dbReference type="ARBA" id="ARBA00023163"/>
    </source>
</evidence>
<gene>
    <name evidence="6" type="primary">ytdP</name>
    <name evidence="6" type="ORF">GCM10010912_27460</name>
</gene>
<dbReference type="InterPro" id="IPR018060">
    <property type="entry name" value="HTH_AraC"/>
</dbReference>
<reference evidence="6" key="1">
    <citation type="journal article" date="2014" name="Int. J. Syst. Evol. Microbiol.">
        <title>Complete genome sequence of Corynebacterium casei LMG S-19264T (=DSM 44701T), isolated from a smear-ripened cheese.</title>
        <authorList>
            <consortium name="US DOE Joint Genome Institute (JGI-PGF)"/>
            <person name="Walter F."/>
            <person name="Albersmeier A."/>
            <person name="Kalinowski J."/>
            <person name="Ruckert C."/>
        </authorList>
    </citation>
    <scope>NUCLEOTIDE SEQUENCE</scope>
    <source>
        <strain evidence="6">CGMCC 1.16134</strain>
    </source>
</reference>
<keyword evidence="4" id="KW-0812">Transmembrane</keyword>
<evidence type="ECO:0000256" key="1">
    <source>
        <dbReference type="ARBA" id="ARBA00023015"/>
    </source>
</evidence>
<protein>
    <submittedName>
        <fullName evidence="6">HTH-type transcriptional regulator YtdP</fullName>
    </submittedName>
</protein>
<proteinExistence type="predicted"/>
<feature type="transmembrane region" description="Helical" evidence="4">
    <location>
        <begin position="12"/>
        <end position="32"/>
    </location>
</feature>
<dbReference type="EMBL" id="BMKR01000009">
    <property type="protein sequence ID" value="GGF80830.1"/>
    <property type="molecule type" value="Genomic_DNA"/>
</dbReference>